<evidence type="ECO:0000256" key="2">
    <source>
        <dbReference type="ARBA" id="ARBA00022737"/>
    </source>
</evidence>
<feature type="non-terminal residue" evidence="6">
    <location>
        <position position="1"/>
    </location>
</feature>
<dbReference type="InterPro" id="IPR036322">
    <property type="entry name" value="WD40_repeat_dom_sf"/>
</dbReference>
<evidence type="ECO:0000259" key="5">
    <source>
        <dbReference type="Pfam" id="PF05729"/>
    </source>
</evidence>
<dbReference type="Gene3D" id="2.130.10.10">
    <property type="entry name" value="YVTN repeat-like/Quinoprotein amine dehydrogenase"/>
    <property type="match status" value="5"/>
</dbReference>
<accession>A0AAD4HA29</accession>
<feature type="domain" description="NACHT" evidence="5">
    <location>
        <begin position="143"/>
        <end position="305"/>
    </location>
</feature>
<comment type="caution">
    <text evidence="6">The sequence shown here is derived from an EMBL/GenBank/DDBJ whole genome shotgun (WGS) entry which is preliminary data.</text>
</comment>
<feature type="repeat" description="WD" evidence="3">
    <location>
        <begin position="853"/>
        <end position="894"/>
    </location>
</feature>
<dbReference type="PROSITE" id="PS50294">
    <property type="entry name" value="WD_REPEATS_REGION"/>
    <property type="match status" value="5"/>
</dbReference>
<dbReference type="PANTHER" id="PTHR19848:SF8">
    <property type="entry name" value="F-BOX AND WD REPEAT DOMAIN CONTAINING 7"/>
    <property type="match status" value="1"/>
</dbReference>
<dbReference type="SUPFAM" id="SSF141571">
    <property type="entry name" value="Pentapeptide repeat-like"/>
    <property type="match status" value="1"/>
</dbReference>
<sequence length="1325" mass="147401">DDTIPNPDKDKDICAYILDLLRQIDDLPDSPVSTHAQSQLQGLETEGSAVKQNLYRDIMAGPFNLLPLKVRLSGPSSSTLLDRVQAAPEVDRTLYKLRTMRLEESANALYIPPQAKPTSRSGDDKLFQLMDYTLNCLASGCQVLLLLGDSGGGKSTFNLQLERTLWQSYKRGDPIPLHINLATIDDPQQNMIAKRLRQLDFSEAQIQELKQQRELIVICDGYDEGQLKRNLYTSNLFNEPRQWNVKLVITCRIQYLGPDYRSQFLPITERYQQQQQQQAADRFQELFIAPFSGDQIKEYVEQYVARAPQHTAIPDQQKWSADDYMDKLLKINGLMELVSNPFLLTLALRALPKAVQSEKDISKIRLTRVGLYDIFMEQWLESNKFRLQDSRLPSEAQATFYTLCDAGFIQEGINYQKDLAAAIFQHQGGKPVVDYVHKRESDSWKAAFFGPTPEAVLLRESSPLARSGNQYRFLHRSLLEYLYSRLISDLFDLGDNPTEDNSEAASPRNILANHLLNQRNIAGERSILQFLAERVDSNQSFKTFLLDAVEASKVDDGVSIAAANAISILVKAGVRFNGADLRRVKIPGALLQGGQFDSADLREADLFGANLSKAWLRKANMRGARMEGIEFEQSPYLQIDSGIKNCVFSSDGKLLFVCSHQCSVDVYNTETWEMKDYLIGKSAIAISPCGKEFANATLYNNADVVSVEAGEVEIVLSGHEDSIESVCYSPDGSLIATGSKDKSVRIWRLADFDIYVTDGTGNTVGAFRILRGHDHTVTGVAFSPSGLRFASCSMDKTIRIINIKTWSLISTLDCAAPVLAFAYSPDGQQLASCGQDADLRLWNTDSGNTDHLLKGHVGTVFDVAYSPDGRRVGSCGSDGVVRLWNSDSGKLFDSLPGDRYEANCIAFSPTDNLVVSGGRGTRLQMWKTGDEPSANTFNNGLVSRVYCVDISMNGEQIATGCFGGAVQLWETLTGNQGVMLEGHKSDVIGVVFSPNGEHVASNSADKTMRLSCASTGKSQFVFEGQKKFGKGLAFAPDGTRLVTSYDQDPTIQLWDIKSGEMVATLPGHTDEIGGIIYSPTGDQIASWSDDKTIRLWSTWTNKCLHTLNHKDAVLHVAYSPDGQQLISATGGGSSWWDVNTGEFIELFWRAIDPVIFWCSYSSDGKYLATRPAVKKERRLSARELGPPCSTCGGDAAPMGRWSLRVRELTEDVGYQGGKGSYSGVQLMWSVGEDELTMEDAILDSLDGVSAPNCKLMRQRVDGVDKVAWSEGSTEKYFRKWGYFESEEEEEWENPAKRREDREKEEKKEKKKEEKKIEFTGKLQLS</sequence>
<dbReference type="SUPFAM" id="SSF52540">
    <property type="entry name" value="P-loop containing nucleoside triphosphate hydrolases"/>
    <property type="match status" value="1"/>
</dbReference>
<evidence type="ECO:0000313" key="6">
    <source>
        <dbReference type="EMBL" id="KAG0279280.1"/>
    </source>
</evidence>
<dbReference type="PROSITE" id="PS00678">
    <property type="entry name" value="WD_REPEATS_1"/>
    <property type="match status" value="2"/>
</dbReference>
<keyword evidence="2" id="KW-0677">Repeat</keyword>
<dbReference type="PANTHER" id="PTHR19848">
    <property type="entry name" value="WD40 REPEAT PROTEIN"/>
    <property type="match status" value="1"/>
</dbReference>
<feature type="repeat" description="WD" evidence="3">
    <location>
        <begin position="1065"/>
        <end position="1106"/>
    </location>
</feature>
<dbReference type="InterPro" id="IPR007111">
    <property type="entry name" value="NACHT_NTPase"/>
</dbReference>
<dbReference type="Pfam" id="PF00805">
    <property type="entry name" value="Pentapeptide"/>
    <property type="match status" value="1"/>
</dbReference>
<name>A0AAD4HA29_9FUNG</name>
<feature type="repeat" description="WD" evidence="3">
    <location>
        <begin position="818"/>
        <end position="852"/>
    </location>
</feature>
<evidence type="ECO:0000256" key="4">
    <source>
        <dbReference type="SAM" id="MobiDB-lite"/>
    </source>
</evidence>
<feature type="repeat" description="WD" evidence="3">
    <location>
        <begin position="980"/>
        <end position="1010"/>
    </location>
</feature>
<dbReference type="CDD" id="cd00200">
    <property type="entry name" value="WD40"/>
    <property type="match status" value="1"/>
</dbReference>
<protein>
    <submittedName>
        <fullName evidence="6">U3 snoRNP protein</fullName>
    </submittedName>
</protein>
<keyword evidence="1 3" id="KW-0853">WD repeat</keyword>
<dbReference type="EMBL" id="JAAAIL010000135">
    <property type="protein sequence ID" value="KAG0279280.1"/>
    <property type="molecule type" value="Genomic_DNA"/>
</dbReference>
<feature type="repeat" description="WD" evidence="3">
    <location>
        <begin position="895"/>
        <end position="936"/>
    </location>
</feature>
<dbReference type="InterPro" id="IPR019775">
    <property type="entry name" value="WD40_repeat_CS"/>
</dbReference>
<feature type="compositionally biased region" description="Basic and acidic residues" evidence="4">
    <location>
        <begin position="1293"/>
        <end position="1318"/>
    </location>
</feature>
<dbReference type="Gene3D" id="3.40.50.300">
    <property type="entry name" value="P-loop containing nucleotide triphosphate hydrolases"/>
    <property type="match status" value="1"/>
</dbReference>
<proteinExistence type="predicted"/>
<evidence type="ECO:0000256" key="3">
    <source>
        <dbReference type="PROSITE-ProRule" id="PRU00221"/>
    </source>
</evidence>
<dbReference type="InterPro" id="IPR015943">
    <property type="entry name" value="WD40/YVTN_repeat-like_dom_sf"/>
</dbReference>
<dbReference type="Gene3D" id="2.160.20.80">
    <property type="entry name" value="E3 ubiquitin-protein ligase SopA"/>
    <property type="match status" value="1"/>
</dbReference>
<gene>
    <name evidence="6" type="primary">PWP2_1</name>
    <name evidence="6" type="ORF">BGZ95_001702</name>
</gene>
<dbReference type="Pfam" id="PF05729">
    <property type="entry name" value="NACHT"/>
    <property type="match status" value="1"/>
</dbReference>
<dbReference type="PROSITE" id="PS50082">
    <property type="entry name" value="WD_REPEATS_2"/>
    <property type="match status" value="8"/>
</dbReference>
<feature type="repeat" description="WD" evidence="3">
    <location>
        <begin position="770"/>
        <end position="811"/>
    </location>
</feature>
<evidence type="ECO:0000256" key="1">
    <source>
        <dbReference type="ARBA" id="ARBA00022574"/>
    </source>
</evidence>
<organism evidence="6 7">
    <name type="scientific">Linnemannia exigua</name>
    <dbReference type="NCBI Taxonomy" id="604196"/>
    <lineage>
        <taxon>Eukaryota</taxon>
        <taxon>Fungi</taxon>
        <taxon>Fungi incertae sedis</taxon>
        <taxon>Mucoromycota</taxon>
        <taxon>Mortierellomycotina</taxon>
        <taxon>Mortierellomycetes</taxon>
        <taxon>Mortierellales</taxon>
        <taxon>Mortierellaceae</taxon>
        <taxon>Linnemannia</taxon>
    </lineage>
</organism>
<dbReference type="Proteomes" id="UP001194580">
    <property type="component" value="Unassembled WGS sequence"/>
</dbReference>
<dbReference type="InterPro" id="IPR027417">
    <property type="entry name" value="P-loop_NTPase"/>
</dbReference>
<feature type="repeat" description="WD" evidence="3">
    <location>
        <begin position="1022"/>
        <end position="1064"/>
    </location>
</feature>
<dbReference type="InterPro" id="IPR001680">
    <property type="entry name" value="WD40_rpt"/>
</dbReference>
<keyword evidence="7" id="KW-1185">Reference proteome</keyword>
<dbReference type="InterPro" id="IPR001646">
    <property type="entry name" value="5peptide_repeat"/>
</dbReference>
<dbReference type="SUPFAM" id="SSF50978">
    <property type="entry name" value="WD40 repeat-like"/>
    <property type="match status" value="1"/>
</dbReference>
<feature type="repeat" description="WD" evidence="3">
    <location>
        <begin position="716"/>
        <end position="749"/>
    </location>
</feature>
<dbReference type="SUPFAM" id="SSF50998">
    <property type="entry name" value="Quinoprotein alcohol dehydrogenase-like"/>
    <property type="match status" value="1"/>
</dbReference>
<dbReference type="InterPro" id="IPR011047">
    <property type="entry name" value="Quinoprotein_ADH-like_sf"/>
</dbReference>
<evidence type="ECO:0000313" key="7">
    <source>
        <dbReference type="Proteomes" id="UP001194580"/>
    </source>
</evidence>
<feature type="region of interest" description="Disordered" evidence="4">
    <location>
        <begin position="1284"/>
        <end position="1325"/>
    </location>
</feature>
<dbReference type="Pfam" id="PF00400">
    <property type="entry name" value="WD40"/>
    <property type="match status" value="10"/>
</dbReference>
<dbReference type="SMART" id="SM00320">
    <property type="entry name" value="WD40"/>
    <property type="match status" value="11"/>
</dbReference>
<reference evidence="6" key="1">
    <citation type="journal article" date="2020" name="Fungal Divers.">
        <title>Resolving the Mortierellaceae phylogeny through synthesis of multi-gene phylogenetics and phylogenomics.</title>
        <authorList>
            <person name="Vandepol N."/>
            <person name="Liber J."/>
            <person name="Desiro A."/>
            <person name="Na H."/>
            <person name="Kennedy M."/>
            <person name="Barry K."/>
            <person name="Grigoriev I.V."/>
            <person name="Miller A.N."/>
            <person name="O'Donnell K."/>
            <person name="Stajich J.E."/>
            <person name="Bonito G."/>
        </authorList>
    </citation>
    <scope>NUCLEOTIDE SEQUENCE</scope>
    <source>
        <strain evidence="6">NRRL 28262</strain>
    </source>
</reference>